<dbReference type="GO" id="GO:0005737">
    <property type="term" value="C:cytoplasm"/>
    <property type="evidence" value="ECO:0007669"/>
    <property type="project" value="UniProtKB-ARBA"/>
</dbReference>
<dbReference type="InterPro" id="IPR012349">
    <property type="entry name" value="Split_barrel_FMN-bd"/>
</dbReference>
<feature type="domain" description="DUF2470" evidence="2">
    <location>
        <begin position="401"/>
        <end position="475"/>
    </location>
</feature>
<dbReference type="EMBL" id="CP046172">
    <property type="protein sequence ID" value="QIS12318.1"/>
    <property type="molecule type" value="Genomic_DNA"/>
</dbReference>
<feature type="region of interest" description="Disordered" evidence="1">
    <location>
        <begin position="221"/>
        <end position="246"/>
    </location>
</feature>
<dbReference type="Pfam" id="PF13883">
    <property type="entry name" value="CREG_beta-barrel"/>
    <property type="match status" value="1"/>
</dbReference>
<reference evidence="4 5" key="1">
    <citation type="journal article" date="2019" name="ACS Chem. Biol.">
        <title>Identification and Mobilization of a Cryptic Antibiotic Biosynthesis Gene Locus from a Human-Pathogenic Nocardia Isolate.</title>
        <authorList>
            <person name="Herisse M."/>
            <person name="Ishida K."/>
            <person name="Porter J.L."/>
            <person name="Howden B."/>
            <person name="Hertweck C."/>
            <person name="Stinear T.P."/>
            <person name="Pidot S.J."/>
        </authorList>
    </citation>
    <scope>NUCLEOTIDE SEQUENCE [LARGE SCALE GENOMIC DNA]</scope>
    <source>
        <strain evidence="4 5">AUSMDU00012717</strain>
    </source>
</reference>
<proteinExistence type="predicted"/>
<name>A0A6G9YGJ4_9NOCA</name>
<evidence type="ECO:0000313" key="4">
    <source>
        <dbReference type="EMBL" id="QIS12318.1"/>
    </source>
</evidence>
<dbReference type="PANTHER" id="PTHR13343">
    <property type="entry name" value="CREG1 PROTEIN"/>
    <property type="match status" value="1"/>
</dbReference>
<keyword evidence="5" id="KW-1185">Reference proteome</keyword>
<feature type="domain" description="CREG-like beta-barrel" evidence="3">
    <location>
        <begin position="243"/>
        <end position="389"/>
    </location>
</feature>
<dbReference type="PANTHER" id="PTHR13343:SF17">
    <property type="entry name" value="CELLULAR REPRESSOR OF E1A-STIMULATED GENES, ISOFORM A"/>
    <property type="match status" value="1"/>
</dbReference>
<protein>
    <submittedName>
        <fullName evidence="4">DUF2470 domain-containing protein</fullName>
    </submittedName>
</protein>
<dbReference type="Gene3D" id="2.30.110.10">
    <property type="entry name" value="Electron Transport, Fmn-binding Protein, Chain A"/>
    <property type="match status" value="1"/>
</dbReference>
<dbReference type="Pfam" id="PF10615">
    <property type="entry name" value="DUF2470"/>
    <property type="match status" value="1"/>
</dbReference>
<evidence type="ECO:0000313" key="5">
    <source>
        <dbReference type="Proteomes" id="UP000503540"/>
    </source>
</evidence>
<dbReference type="InterPro" id="IPR055343">
    <property type="entry name" value="CREG_beta-barrel"/>
</dbReference>
<organism evidence="4 5">
    <name type="scientific">Nocardia arthritidis</name>
    <dbReference type="NCBI Taxonomy" id="228602"/>
    <lineage>
        <taxon>Bacteria</taxon>
        <taxon>Bacillati</taxon>
        <taxon>Actinomycetota</taxon>
        <taxon>Actinomycetes</taxon>
        <taxon>Mycobacteriales</taxon>
        <taxon>Nocardiaceae</taxon>
        <taxon>Nocardia</taxon>
    </lineage>
</organism>
<feature type="compositionally biased region" description="Low complexity" evidence="1">
    <location>
        <begin position="1"/>
        <end position="14"/>
    </location>
</feature>
<gene>
    <name evidence="4" type="ORF">F5544_22280</name>
</gene>
<accession>A0A6G9YGJ4</accession>
<dbReference type="Gene3D" id="3.20.180.10">
    <property type="entry name" value="PNP-oxidase-like"/>
    <property type="match status" value="1"/>
</dbReference>
<dbReference type="InterPro" id="IPR037119">
    <property type="entry name" value="Haem_oxidase_HugZ-like_sf"/>
</dbReference>
<dbReference type="SUPFAM" id="SSF50475">
    <property type="entry name" value="FMN-binding split barrel"/>
    <property type="match status" value="1"/>
</dbReference>
<dbReference type="AlphaFoldDB" id="A0A6G9YGJ4"/>
<sequence>MVPSGSARSRSSAACTWAGDTSGRDSSTAWRARPDRSPSSADSMAACSWRTSSRMVARRSASLMACRTRPTRCADSMTPLYETTSPCSVGRLGLRRPASTSLKLRRSSARRQASLLGTSGSPAALAGWVYVRHWKRDSVVRFDARSVACSAFSGGSVATISARSPRPVAQVATSALRSVSKAYRVTGQVWRIRGGSARAIGVFLFPGAAFRRGTLEDMTLDHGDPGDAPSVPPPTARLDNPARPSAAEEARTVAAATNTATLASLSADGGPWASFVMYGLLAGQPVLCVSRLAEHGRNLAADPRASVAIVAPDPPLDPLAGTRITLAGVVERPAGAEADAAREAHLAAVPAAEHYIDYSDFSLWVLRVRRIRWVGGYGRMDSATAEEYAAAEPDPVVPLAGRAISHLNDDHADALVAMARRLGGYPDATAAACERADRYGLDLRVSTPRGVARTRVGYRARIDDIDELRAATVELARRAKGRQGS</sequence>
<feature type="region of interest" description="Disordered" evidence="1">
    <location>
        <begin position="1"/>
        <end position="44"/>
    </location>
</feature>
<evidence type="ECO:0000259" key="3">
    <source>
        <dbReference type="Pfam" id="PF13883"/>
    </source>
</evidence>
<dbReference type="InterPro" id="IPR019595">
    <property type="entry name" value="DUF2470"/>
</dbReference>
<evidence type="ECO:0000259" key="2">
    <source>
        <dbReference type="Pfam" id="PF10615"/>
    </source>
</evidence>
<evidence type="ECO:0000256" key="1">
    <source>
        <dbReference type="SAM" id="MobiDB-lite"/>
    </source>
</evidence>
<dbReference type="Proteomes" id="UP000503540">
    <property type="component" value="Chromosome"/>
</dbReference>
<dbReference type="KEGG" id="nah:F5544_22280"/>